<dbReference type="InterPro" id="IPR001680">
    <property type="entry name" value="WD40_rpt"/>
</dbReference>
<dbReference type="Gene3D" id="2.130.10.10">
    <property type="entry name" value="YVTN repeat-like/Quinoprotein amine dehydrogenase"/>
    <property type="match status" value="1"/>
</dbReference>
<dbReference type="SMART" id="SM00320">
    <property type="entry name" value="WD40"/>
    <property type="match status" value="3"/>
</dbReference>
<dbReference type="PANTHER" id="PTHR44156">
    <property type="entry name" value="SUPERNUMERARY LIMBS, ISOFORM B-RELATED"/>
    <property type="match status" value="1"/>
</dbReference>
<proteinExistence type="predicted"/>
<name>A0A0N4U7U9_DRAME</name>
<dbReference type="InterPro" id="IPR053299">
    <property type="entry name" value="ASTRA_WD_repeat"/>
</dbReference>
<organism evidence="1 2">
    <name type="scientific">Dracunculus medinensis</name>
    <name type="common">Guinea worm</name>
    <dbReference type="NCBI Taxonomy" id="318479"/>
    <lineage>
        <taxon>Eukaryota</taxon>
        <taxon>Metazoa</taxon>
        <taxon>Ecdysozoa</taxon>
        <taxon>Nematoda</taxon>
        <taxon>Chromadorea</taxon>
        <taxon>Rhabditida</taxon>
        <taxon>Spirurina</taxon>
        <taxon>Dracunculoidea</taxon>
        <taxon>Dracunculidae</taxon>
        <taxon>Dracunculus</taxon>
    </lineage>
</organism>
<accession>A0A0N4U7U9</accession>
<evidence type="ECO:0000313" key="2">
    <source>
        <dbReference type="WBParaSite" id="DME_0000308101-mRNA-1"/>
    </source>
</evidence>
<dbReference type="AlphaFoldDB" id="A0A0N4U7U9"/>
<evidence type="ECO:0000313" key="1">
    <source>
        <dbReference type="Proteomes" id="UP000038040"/>
    </source>
</evidence>
<dbReference type="InterPro" id="IPR036322">
    <property type="entry name" value="WD40_repeat_dom_sf"/>
</dbReference>
<dbReference type="WBParaSite" id="DME_0000308101-mRNA-1">
    <property type="protein sequence ID" value="DME_0000308101-mRNA-1"/>
    <property type="gene ID" value="DME_0000308101"/>
</dbReference>
<dbReference type="SUPFAM" id="SSF50978">
    <property type="entry name" value="WD40 repeat-like"/>
    <property type="match status" value="1"/>
</dbReference>
<sequence>LKRAVRQVKYSSDGSLVYSISKNKALCVYDVQSNKRIRCIRESHDDIPYSMSLLPSSSVKGQQIATADESGEIRTWDMRSPQPIICTFHEQEEVINALETHGHMLLAASSDGTLGSYELRRRKLFLRSESMGNELLSIGITNGYLDIFKVNEYGNLLERIKCNHSLGIDCMQVLRTNVILTASNEDDIHLNPNKKLGAVGNFYGGIQQLAISANKDWLVSLGFMKSKIKFWDLGQILSNVHF</sequence>
<dbReference type="Proteomes" id="UP000038040">
    <property type="component" value="Unplaced"/>
</dbReference>
<reference evidence="2" key="1">
    <citation type="submission" date="2017-02" db="UniProtKB">
        <authorList>
            <consortium name="WormBaseParasite"/>
        </authorList>
    </citation>
    <scope>IDENTIFICATION</scope>
</reference>
<protein>
    <submittedName>
        <fullName evidence="2">WD_REPEATS_REGION domain-containing protein</fullName>
    </submittedName>
</protein>
<dbReference type="InterPro" id="IPR015943">
    <property type="entry name" value="WD40/YVTN_repeat-like_dom_sf"/>
</dbReference>